<accession>A0AA38GG50</accession>
<dbReference type="AlphaFoldDB" id="A0AA38GG50"/>
<dbReference type="EMBL" id="JAHRHJ020000003">
    <property type="protein sequence ID" value="KAH9320894.1"/>
    <property type="molecule type" value="Genomic_DNA"/>
</dbReference>
<dbReference type="Proteomes" id="UP000824469">
    <property type="component" value="Unassembled WGS sequence"/>
</dbReference>
<reference evidence="1 2" key="1">
    <citation type="journal article" date="2021" name="Nat. Plants">
        <title>The Taxus genome provides insights into paclitaxel biosynthesis.</title>
        <authorList>
            <person name="Xiong X."/>
            <person name="Gou J."/>
            <person name="Liao Q."/>
            <person name="Li Y."/>
            <person name="Zhou Q."/>
            <person name="Bi G."/>
            <person name="Li C."/>
            <person name="Du R."/>
            <person name="Wang X."/>
            <person name="Sun T."/>
            <person name="Guo L."/>
            <person name="Liang H."/>
            <person name="Lu P."/>
            <person name="Wu Y."/>
            <person name="Zhang Z."/>
            <person name="Ro D.K."/>
            <person name="Shang Y."/>
            <person name="Huang S."/>
            <person name="Yan J."/>
        </authorList>
    </citation>
    <scope>NUCLEOTIDE SEQUENCE [LARGE SCALE GENOMIC DNA]</scope>
    <source>
        <strain evidence="1">Ta-2019</strain>
    </source>
</reference>
<comment type="caution">
    <text evidence="1">The sequence shown here is derived from an EMBL/GenBank/DDBJ whole genome shotgun (WGS) entry which is preliminary data.</text>
</comment>
<evidence type="ECO:0000313" key="1">
    <source>
        <dbReference type="EMBL" id="KAH9320894.1"/>
    </source>
</evidence>
<evidence type="ECO:0000313" key="2">
    <source>
        <dbReference type="Proteomes" id="UP000824469"/>
    </source>
</evidence>
<keyword evidence="2" id="KW-1185">Reference proteome</keyword>
<protein>
    <submittedName>
        <fullName evidence="1">Uncharacterized protein</fullName>
    </submittedName>
</protein>
<organism evidence="1 2">
    <name type="scientific">Taxus chinensis</name>
    <name type="common">Chinese yew</name>
    <name type="synonym">Taxus wallichiana var. chinensis</name>
    <dbReference type="NCBI Taxonomy" id="29808"/>
    <lineage>
        <taxon>Eukaryota</taxon>
        <taxon>Viridiplantae</taxon>
        <taxon>Streptophyta</taxon>
        <taxon>Embryophyta</taxon>
        <taxon>Tracheophyta</taxon>
        <taxon>Spermatophyta</taxon>
        <taxon>Pinopsida</taxon>
        <taxon>Pinidae</taxon>
        <taxon>Conifers II</taxon>
        <taxon>Cupressales</taxon>
        <taxon>Taxaceae</taxon>
        <taxon>Taxus</taxon>
    </lineage>
</organism>
<name>A0AA38GG50_TAXCH</name>
<sequence length="123" mass="13699">MRTHQLQNNLPQFDLMGLKLYCSPSLLASDTATADHDPAGISNVFTVMNILINGGKVEENGKKKMVPCVELPNPRVLRFCFSVVNYQQMDNHEISISSTFDSSAIFDKFYGGPYSWSAEVFAT</sequence>
<gene>
    <name evidence="1" type="ORF">KI387_015533</name>
</gene>
<proteinExistence type="predicted"/>